<proteinExistence type="predicted"/>
<comment type="caution">
    <text evidence="8">The sequence shown here is derived from an EMBL/GenBank/DDBJ whole genome shotgun (WGS) entry which is preliminary data.</text>
</comment>
<evidence type="ECO:0000256" key="2">
    <source>
        <dbReference type="ARBA" id="ARBA00022475"/>
    </source>
</evidence>
<keyword evidence="3 6" id="KW-0812">Transmembrane</keyword>
<dbReference type="OrthoDB" id="1787043at2"/>
<accession>A0A2U1K076</accession>
<comment type="subcellular location">
    <subcellularLocation>
        <location evidence="1">Cell membrane</location>
        <topology evidence="1">Multi-pass membrane protein</topology>
    </subcellularLocation>
</comment>
<keyword evidence="4 6" id="KW-1133">Transmembrane helix</keyword>
<feature type="transmembrane region" description="Helical" evidence="6">
    <location>
        <begin position="12"/>
        <end position="34"/>
    </location>
</feature>
<dbReference type="Pfam" id="PF06271">
    <property type="entry name" value="RDD"/>
    <property type="match status" value="1"/>
</dbReference>
<evidence type="ECO:0000256" key="5">
    <source>
        <dbReference type="ARBA" id="ARBA00023136"/>
    </source>
</evidence>
<evidence type="ECO:0000256" key="6">
    <source>
        <dbReference type="SAM" id="Phobius"/>
    </source>
</evidence>
<sequence length="144" mass="16517">MVSEWASLWVRLLAWIFDLLLVGVPLIVIGVTFFEKGLNMIFFDFFLFFLYVLLTPIFWQGFTVGKRILRIRIIDKKKNKISITTMIARLIVSGLIYLITFGIALIVSVIVTHLREDKRAIHDLIAGTCVTYVDAQHILKTASE</sequence>
<keyword evidence="2" id="KW-1003">Cell membrane</keyword>
<dbReference type="InterPro" id="IPR010432">
    <property type="entry name" value="RDD"/>
</dbReference>
<evidence type="ECO:0000256" key="1">
    <source>
        <dbReference type="ARBA" id="ARBA00004651"/>
    </source>
</evidence>
<dbReference type="AlphaFoldDB" id="A0A2U1K076"/>
<dbReference type="PANTHER" id="PTHR36115:SF9">
    <property type="entry name" value="LMO1584 PROTEIN"/>
    <property type="match status" value="1"/>
</dbReference>
<dbReference type="InterPro" id="IPR051791">
    <property type="entry name" value="Pra-immunoreactive"/>
</dbReference>
<keyword evidence="9" id="KW-1185">Reference proteome</keyword>
<feature type="transmembrane region" description="Helical" evidence="6">
    <location>
        <begin position="86"/>
        <end position="111"/>
    </location>
</feature>
<feature type="domain" description="RDD" evidence="7">
    <location>
        <begin position="6"/>
        <end position="127"/>
    </location>
</feature>
<evidence type="ECO:0000259" key="7">
    <source>
        <dbReference type="Pfam" id="PF06271"/>
    </source>
</evidence>
<dbReference type="PANTHER" id="PTHR36115">
    <property type="entry name" value="PROLINE-RICH ANTIGEN HOMOLOG-RELATED"/>
    <property type="match status" value="1"/>
</dbReference>
<dbReference type="Proteomes" id="UP000245998">
    <property type="component" value="Unassembled WGS sequence"/>
</dbReference>
<keyword evidence="5 6" id="KW-0472">Membrane</keyword>
<evidence type="ECO:0000313" key="8">
    <source>
        <dbReference type="EMBL" id="PWA10423.1"/>
    </source>
</evidence>
<dbReference type="RefSeq" id="WP_116555022.1">
    <property type="nucleotide sequence ID" value="NZ_QCZG01000022.1"/>
</dbReference>
<organism evidence="8 9">
    <name type="scientific">Pueribacillus theae</name>
    <dbReference type="NCBI Taxonomy" id="2171751"/>
    <lineage>
        <taxon>Bacteria</taxon>
        <taxon>Bacillati</taxon>
        <taxon>Bacillota</taxon>
        <taxon>Bacilli</taxon>
        <taxon>Bacillales</taxon>
        <taxon>Bacillaceae</taxon>
        <taxon>Pueribacillus</taxon>
    </lineage>
</organism>
<name>A0A2U1K076_9BACI</name>
<protein>
    <submittedName>
        <fullName evidence="8">RDD family protein</fullName>
    </submittedName>
</protein>
<evidence type="ECO:0000313" key="9">
    <source>
        <dbReference type="Proteomes" id="UP000245998"/>
    </source>
</evidence>
<dbReference type="EMBL" id="QCZG01000022">
    <property type="protein sequence ID" value="PWA10423.1"/>
    <property type="molecule type" value="Genomic_DNA"/>
</dbReference>
<evidence type="ECO:0000256" key="4">
    <source>
        <dbReference type="ARBA" id="ARBA00022989"/>
    </source>
</evidence>
<feature type="transmembrane region" description="Helical" evidence="6">
    <location>
        <begin position="40"/>
        <end position="65"/>
    </location>
</feature>
<gene>
    <name evidence="8" type="ORF">DCC39_11380</name>
</gene>
<dbReference type="GO" id="GO:0005886">
    <property type="term" value="C:plasma membrane"/>
    <property type="evidence" value="ECO:0007669"/>
    <property type="project" value="UniProtKB-SubCell"/>
</dbReference>
<reference evidence="8 9" key="1">
    <citation type="submission" date="2018-04" db="EMBL/GenBank/DDBJ databases">
        <title>Camelliibacillus theae gen. nov., sp. nov., isolated from Pu'er tea.</title>
        <authorList>
            <person name="Niu L."/>
        </authorList>
    </citation>
    <scope>NUCLEOTIDE SEQUENCE [LARGE SCALE GENOMIC DNA]</scope>
    <source>
        <strain evidence="8 9">T8</strain>
    </source>
</reference>
<evidence type="ECO:0000256" key="3">
    <source>
        <dbReference type="ARBA" id="ARBA00022692"/>
    </source>
</evidence>